<name>B7P9S9_IXOSC</name>
<dbReference type="PaxDb" id="6945-B7P9S9"/>
<dbReference type="EMBL" id="ABJB010127587">
    <property type="status" value="NOT_ANNOTATED_CDS"/>
    <property type="molecule type" value="Genomic_DNA"/>
</dbReference>
<feature type="region of interest" description="Disordered" evidence="1">
    <location>
        <begin position="134"/>
        <end position="158"/>
    </location>
</feature>
<dbReference type="VEuPathDB" id="VectorBase:ISCW002391"/>
<reference evidence="3" key="2">
    <citation type="submission" date="2020-05" db="UniProtKB">
        <authorList>
            <consortium name="EnsemblMetazoa"/>
        </authorList>
    </citation>
    <scope>IDENTIFICATION</scope>
    <source>
        <strain evidence="3">wikel</strain>
    </source>
</reference>
<reference evidence="2 4" key="1">
    <citation type="submission" date="2008-03" db="EMBL/GenBank/DDBJ databases">
        <title>Annotation of Ixodes scapularis.</title>
        <authorList>
            <consortium name="Ixodes scapularis Genome Project Consortium"/>
            <person name="Caler E."/>
            <person name="Hannick L.I."/>
            <person name="Bidwell S."/>
            <person name="Joardar V."/>
            <person name="Thiagarajan M."/>
            <person name="Amedeo P."/>
            <person name="Galinsky K.J."/>
            <person name="Schobel S."/>
            <person name="Inman J."/>
            <person name="Hostetler J."/>
            <person name="Miller J."/>
            <person name="Hammond M."/>
            <person name="Megy K."/>
            <person name="Lawson D."/>
            <person name="Kodira C."/>
            <person name="Sutton G."/>
            <person name="Meyer J."/>
            <person name="Hill C.A."/>
            <person name="Birren B."/>
            <person name="Nene V."/>
            <person name="Collins F."/>
            <person name="Alarcon-Chaidez F."/>
            <person name="Wikel S."/>
            <person name="Strausberg R."/>
        </authorList>
    </citation>
    <scope>NUCLEOTIDE SEQUENCE [LARGE SCALE GENOMIC DNA]</scope>
    <source>
        <strain evidence="4">Wikel</strain>
        <strain evidence="2">Wikel colony</strain>
    </source>
</reference>
<evidence type="ECO:0000313" key="3">
    <source>
        <dbReference type="EnsemblMetazoa" id="ISCW002391-PA"/>
    </source>
</evidence>
<dbReference type="EnsemblMetazoa" id="ISCW002391-RA">
    <property type="protein sequence ID" value="ISCW002391-PA"/>
    <property type="gene ID" value="ISCW002391"/>
</dbReference>
<dbReference type="OrthoDB" id="10357102at2759"/>
<dbReference type="HOGENOM" id="CLU_1005707_0_0_1"/>
<accession>B7P9S9</accession>
<evidence type="ECO:0000313" key="4">
    <source>
        <dbReference type="Proteomes" id="UP000001555"/>
    </source>
</evidence>
<feature type="compositionally biased region" description="Basic and acidic residues" evidence="1">
    <location>
        <begin position="139"/>
        <end position="158"/>
    </location>
</feature>
<sequence length="277" mass="32211">MASKGRSKASTKESVVFKVEQVKWSSTEYYFYKTSIPEKIRCHSCRCVPDSIYPLENECQGHGLCRDCKEFDFTCHHHHGDVTAEALRNAVGKANVAAKKLTIQCPVCKYYESFFNIKDHIAKRHPRELADMLKSSQKTKYEKEKPASTQEKHRTSSLTWREDHFSKNADVTVESEGDEASACKHCKEEWDARELGEHEKACPKKEVQCRDCDEWIKQEELSDHKKNCQFGKCNSCNEKIKKEEMTIHEDICEEKKIPCCYHIWLQRGGQKKKHQLS</sequence>
<protein>
    <submittedName>
        <fullName evidence="2 3">Uncharacterized protein</fullName>
    </submittedName>
</protein>
<dbReference type="EMBL" id="DS666857">
    <property type="protein sequence ID" value="EEC03351.1"/>
    <property type="molecule type" value="Genomic_DNA"/>
</dbReference>
<organism>
    <name type="scientific">Ixodes scapularis</name>
    <name type="common">Black-legged tick</name>
    <name type="synonym">Deer tick</name>
    <dbReference type="NCBI Taxonomy" id="6945"/>
    <lineage>
        <taxon>Eukaryota</taxon>
        <taxon>Metazoa</taxon>
        <taxon>Ecdysozoa</taxon>
        <taxon>Arthropoda</taxon>
        <taxon>Chelicerata</taxon>
        <taxon>Arachnida</taxon>
        <taxon>Acari</taxon>
        <taxon>Parasitiformes</taxon>
        <taxon>Ixodida</taxon>
        <taxon>Ixodoidea</taxon>
        <taxon>Ixodidae</taxon>
        <taxon>Ixodinae</taxon>
        <taxon>Ixodes</taxon>
    </lineage>
</organism>
<dbReference type="AlphaFoldDB" id="B7P9S9"/>
<dbReference type="InParanoid" id="B7P9S9"/>
<evidence type="ECO:0000256" key="1">
    <source>
        <dbReference type="SAM" id="MobiDB-lite"/>
    </source>
</evidence>
<dbReference type="EMBL" id="ABJB010812306">
    <property type="status" value="NOT_ANNOTATED_CDS"/>
    <property type="molecule type" value="Genomic_DNA"/>
</dbReference>
<evidence type="ECO:0000313" key="2">
    <source>
        <dbReference type="EMBL" id="EEC03351.1"/>
    </source>
</evidence>
<proteinExistence type="predicted"/>
<dbReference type="VEuPathDB" id="VectorBase:ISCP_031786"/>
<dbReference type="EMBL" id="ABJB010537893">
    <property type="status" value="NOT_ANNOTATED_CDS"/>
    <property type="molecule type" value="Genomic_DNA"/>
</dbReference>
<keyword evidence="4" id="KW-1185">Reference proteome</keyword>
<dbReference type="Proteomes" id="UP000001555">
    <property type="component" value="Unassembled WGS sequence"/>
</dbReference>
<dbReference type="EMBL" id="ABJB010440780">
    <property type="status" value="NOT_ANNOTATED_CDS"/>
    <property type="molecule type" value="Genomic_DNA"/>
</dbReference>
<dbReference type="Gene3D" id="3.30.40.10">
    <property type="entry name" value="Zinc/RING finger domain, C3HC4 (zinc finger)"/>
    <property type="match status" value="1"/>
</dbReference>
<dbReference type="InterPro" id="IPR013083">
    <property type="entry name" value="Znf_RING/FYVE/PHD"/>
</dbReference>
<dbReference type="EMBL" id="ABJB010360451">
    <property type="status" value="NOT_ANNOTATED_CDS"/>
    <property type="molecule type" value="Genomic_DNA"/>
</dbReference>
<gene>
    <name evidence="2" type="ORF">IscW_ISCW002391</name>
</gene>